<dbReference type="Gene3D" id="3.10.310.10">
    <property type="entry name" value="Diaminopimelate Epimerase, Chain A, domain 1"/>
    <property type="match status" value="2"/>
</dbReference>
<organism evidence="1 2">
    <name type="scientific">Metaplanococcus flavidus</name>
    <dbReference type="NCBI Taxonomy" id="569883"/>
    <lineage>
        <taxon>Bacteria</taxon>
        <taxon>Bacillati</taxon>
        <taxon>Bacillota</taxon>
        <taxon>Bacilli</taxon>
        <taxon>Bacillales</taxon>
        <taxon>Caryophanaceae</taxon>
        <taxon>Metaplanococcus</taxon>
    </lineage>
</organism>
<dbReference type="EMBL" id="JBHTKI010000006">
    <property type="protein sequence ID" value="MFD1030465.1"/>
    <property type="molecule type" value="Genomic_DNA"/>
</dbReference>
<evidence type="ECO:0000313" key="2">
    <source>
        <dbReference type="Proteomes" id="UP001597109"/>
    </source>
</evidence>
<evidence type="ECO:0000313" key="1">
    <source>
        <dbReference type="EMBL" id="MFD1030465.1"/>
    </source>
</evidence>
<dbReference type="InterPro" id="IPR003719">
    <property type="entry name" value="Phenazine_PhzF-like"/>
</dbReference>
<protein>
    <submittedName>
        <fullName evidence="1">PhzF family phenazine biosynthesis protein</fullName>
    </submittedName>
</protein>
<proteinExistence type="predicted"/>
<sequence length="305" mass="33603">MKPLEYTLADVFTEEPFGGNQLAVVEGRDDLTGEMMQKIARELNLSETVFVFPSAVGWNARKLRIFTPQMELPMAGHPTIGAAYVLAASDAMPTEEGQNEMVFEEEIGEIPVVVHKEEGQIIKVEMEQPLPVFSEVFENRKLAAELLSLSEDDLFSDYPVQTVSSGVAFLFIPLRSLQAIQRIHFRQDVWEQHFSENAGIQHIFTFTTETEDADAAVHARMFAPAMGIAEDPATGAASGPLGAYLVEHQLLPRSDNEVYAIRSEQGYEMGRPSEIDITVTGRSGGIREVKIGGSSVIIGKGQLFI</sequence>
<name>A0ABW3L7L3_9BACL</name>
<accession>A0ABW3L7L3</accession>
<reference evidence="2" key="1">
    <citation type="journal article" date="2019" name="Int. J. Syst. Evol. Microbiol.">
        <title>The Global Catalogue of Microorganisms (GCM) 10K type strain sequencing project: providing services to taxonomists for standard genome sequencing and annotation.</title>
        <authorList>
            <consortium name="The Broad Institute Genomics Platform"/>
            <consortium name="The Broad Institute Genome Sequencing Center for Infectious Disease"/>
            <person name="Wu L."/>
            <person name="Ma J."/>
        </authorList>
    </citation>
    <scope>NUCLEOTIDE SEQUENCE [LARGE SCALE GENOMIC DNA]</scope>
    <source>
        <strain evidence="2">CCUG 56756</strain>
    </source>
</reference>
<dbReference type="Pfam" id="PF02567">
    <property type="entry name" value="PhzC-PhzF"/>
    <property type="match status" value="1"/>
</dbReference>
<comment type="caution">
    <text evidence="1">The sequence shown here is derived from an EMBL/GenBank/DDBJ whole genome shotgun (WGS) entry which is preliminary data.</text>
</comment>
<dbReference type="RefSeq" id="WP_144838948.1">
    <property type="nucleotide sequence ID" value="NZ_JBHTKI010000006.1"/>
</dbReference>
<keyword evidence="2" id="KW-1185">Reference proteome</keyword>
<dbReference type="PIRSF" id="PIRSF016184">
    <property type="entry name" value="PhzC_PhzF"/>
    <property type="match status" value="1"/>
</dbReference>
<dbReference type="NCBIfam" id="TIGR00654">
    <property type="entry name" value="PhzF_family"/>
    <property type="match status" value="1"/>
</dbReference>
<dbReference type="Proteomes" id="UP001597109">
    <property type="component" value="Unassembled WGS sequence"/>
</dbReference>
<dbReference type="PANTHER" id="PTHR13774">
    <property type="entry name" value="PHENAZINE BIOSYNTHESIS PROTEIN"/>
    <property type="match status" value="1"/>
</dbReference>
<dbReference type="SUPFAM" id="SSF54506">
    <property type="entry name" value="Diaminopimelate epimerase-like"/>
    <property type="match status" value="1"/>
</dbReference>
<gene>
    <name evidence="1" type="ORF">ACFQ1X_03400</name>
</gene>
<dbReference type="PANTHER" id="PTHR13774:SF32">
    <property type="entry name" value="ANTISENSE-ENHANCING SEQUENCE 1"/>
    <property type="match status" value="1"/>
</dbReference>